<gene>
    <name evidence="2" type="ORF">TWF696_003013</name>
</gene>
<evidence type="ECO:0000313" key="2">
    <source>
        <dbReference type="EMBL" id="KAK6332293.1"/>
    </source>
</evidence>
<comment type="caution">
    <text evidence="2">The sequence shown here is derived from an EMBL/GenBank/DDBJ whole genome shotgun (WGS) entry which is preliminary data.</text>
</comment>
<feature type="chain" id="PRO_5043799185" evidence="1">
    <location>
        <begin position="20"/>
        <end position="344"/>
    </location>
</feature>
<accession>A0AAV9U2H4</accession>
<name>A0AAV9U2H4_9PEZI</name>
<dbReference type="Proteomes" id="UP001375240">
    <property type="component" value="Unassembled WGS sequence"/>
</dbReference>
<sequence length="344" mass="38309">MGRILFYRYIPWLPLVAAAFVYQPGNQNAHIAYEGDISVTWRTVTRSGHDCTLRLGPQNHSWFYVGVHPSWDLNPLFFEISHVSSVVCGLTGGQCVDYEGGGERRRGETVYTNDEIYNLDFASSVGVVGRDGTVEGRRVVDFGRAEVVSASKDGGEEGYLVRFGRESWLEVGGVEEGVVLRYRGEEQEILELEERCFLDAASSRNLLKFNWTGAHDDFSVQFSFTNSYANATFYLKLNKTEMTLSFTGARNISDVTNSDWNLPEVDLDTSNRQVPRFKWRTGGPVIFATESAAGGGTPTETGSVLGVEPVGTAARPQNAVPSAGETFRGRIWRWRIWTGFVVIR</sequence>
<evidence type="ECO:0000313" key="3">
    <source>
        <dbReference type="Proteomes" id="UP001375240"/>
    </source>
</evidence>
<reference evidence="2 3" key="1">
    <citation type="submission" date="2019-10" db="EMBL/GenBank/DDBJ databases">
        <authorList>
            <person name="Palmer J.M."/>
        </authorList>
    </citation>
    <scope>NUCLEOTIDE SEQUENCE [LARGE SCALE GENOMIC DNA]</scope>
    <source>
        <strain evidence="2 3">TWF696</strain>
    </source>
</reference>
<organism evidence="2 3">
    <name type="scientific">Orbilia brochopaga</name>
    <dbReference type="NCBI Taxonomy" id="3140254"/>
    <lineage>
        <taxon>Eukaryota</taxon>
        <taxon>Fungi</taxon>
        <taxon>Dikarya</taxon>
        <taxon>Ascomycota</taxon>
        <taxon>Pezizomycotina</taxon>
        <taxon>Orbiliomycetes</taxon>
        <taxon>Orbiliales</taxon>
        <taxon>Orbiliaceae</taxon>
        <taxon>Orbilia</taxon>
    </lineage>
</organism>
<feature type="signal peptide" evidence="1">
    <location>
        <begin position="1"/>
        <end position="19"/>
    </location>
</feature>
<protein>
    <submittedName>
        <fullName evidence="2">Uncharacterized protein</fullName>
    </submittedName>
</protein>
<evidence type="ECO:0000256" key="1">
    <source>
        <dbReference type="SAM" id="SignalP"/>
    </source>
</evidence>
<keyword evidence="1" id="KW-0732">Signal</keyword>
<proteinExistence type="predicted"/>
<keyword evidence="3" id="KW-1185">Reference proteome</keyword>
<dbReference type="AlphaFoldDB" id="A0AAV9U2H4"/>
<dbReference type="EMBL" id="JAVHNQ010000015">
    <property type="protein sequence ID" value="KAK6332293.1"/>
    <property type="molecule type" value="Genomic_DNA"/>
</dbReference>